<gene>
    <name evidence="7" type="ORF">ANHYDRO_02054</name>
</gene>
<proteinExistence type="predicted"/>
<reference evidence="7 8" key="1">
    <citation type="submission" date="2008-09" db="EMBL/GenBank/DDBJ databases">
        <authorList>
            <person name="Fulton L."/>
            <person name="Clifton S."/>
            <person name="Fulton B."/>
            <person name="Xu J."/>
            <person name="Minx P."/>
            <person name="Pepin K.H."/>
            <person name="Johnson M."/>
            <person name="Thiruvilangam P."/>
            <person name="Bhonagiri V."/>
            <person name="Nash W.E."/>
            <person name="Mardis E.R."/>
            <person name="Wilson R.K."/>
        </authorList>
    </citation>
    <scope>NUCLEOTIDE SEQUENCE [LARGE SCALE GENOMIC DNA]</scope>
    <source>
        <strain evidence="7 8">DSM 7454</strain>
    </source>
</reference>
<protein>
    <submittedName>
        <fullName evidence="7">LrgA family protein</fullName>
    </submittedName>
</protein>
<dbReference type="PANTHER" id="PTHR33931:SF2">
    <property type="entry name" value="HOLIN-LIKE PROTEIN CIDA"/>
    <property type="match status" value="1"/>
</dbReference>
<evidence type="ECO:0000256" key="5">
    <source>
        <dbReference type="ARBA" id="ARBA00023136"/>
    </source>
</evidence>
<comment type="caution">
    <text evidence="7">The sequence shown here is derived from an EMBL/GenBank/DDBJ whole genome shotgun (WGS) entry which is preliminary data.</text>
</comment>
<evidence type="ECO:0000256" key="6">
    <source>
        <dbReference type="SAM" id="Phobius"/>
    </source>
</evidence>
<keyword evidence="2" id="KW-1003">Cell membrane</keyword>
<feature type="transmembrane region" description="Helical" evidence="6">
    <location>
        <begin position="35"/>
        <end position="50"/>
    </location>
</feature>
<dbReference type="AlphaFoldDB" id="B6WBS1"/>
<evidence type="ECO:0000256" key="2">
    <source>
        <dbReference type="ARBA" id="ARBA00022475"/>
    </source>
</evidence>
<evidence type="ECO:0000313" key="8">
    <source>
        <dbReference type="Proteomes" id="UP000005451"/>
    </source>
</evidence>
<accession>B6WBS1</accession>
<keyword evidence="3 6" id="KW-0812">Transmembrane</keyword>
<evidence type="ECO:0000313" key="7">
    <source>
        <dbReference type="EMBL" id="EEB35090.1"/>
    </source>
</evidence>
<dbReference type="Proteomes" id="UP000005451">
    <property type="component" value="Unassembled WGS sequence"/>
</dbReference>
<reference evidence="7 8" key="2">
    <citation type="submission" date="2008-10" db="EMBL/GenBank/DDBJ databases">
        <title>Draft genome sequence of Anaerococcus hydrogenalis (DSM 7454).</title>
        <authorList>
            <person name="Sudarsanam P."/>
            <person name="Ley R."/>
            <person name="Guruge J."/>
            <person name="Turnbaugh P.J."/>
            <person name="Mahowald M."/>
            <person name="Liep D."/>
            <person name="Gordon J."/>
        </authorList>
    </citation>
    <scope>NUCLEOTIDE SEQUENCE [LARGE SCALE GENOMIC DNA]</scope>
    <source>
        <strain evidence="7 8">DSM 7454</strain>
    </source>
</reference>
<feature type="transmembrane region" description="Helical" evidence="6">
    <location>
        <begin position="62"/>
        <end position="81"/>
    </location>
</feature>
<comment type="subcellular location">
    <subcellularLocation>
        <location evidence="1">Cell membrane</location>
        <topology evidence="1">Multi-pass membrane protein</topology>
    </subcellularLocation>
</comment>
<feature type="transmembrane region" description="Helical" evidence="6">
    <location>
        <begin position="87"/>
        <end position="110"/>
    </location>
</feature>
<dbReference type="Pfam" id="PF03788">
    <property type="entry name" value="LrgA"/>
    <property type="match status" value="1"/>
</dbReference>
<dbReference type="EMBL" id="ABXA01000049">
    <property type="protein sequence ID" value="EEB35090.1"/>
    <property type="molecule type" value="Genomic_DNA"/>
</dbReference>
<organism evidence="7 8">
    <name type="scientific">Anaerococcus hydrogenalis DSM 7454</name>
    <dbReference type="NCBI Taxonomy" id="561177"/>
    <lineage>
        <taxon>Bacteria</taxon>
        <taxon>Bacillati</taxon>
        <taxon>Bacillota</taxon>
        <taxon>Tissierellia</taxon>
        <taxon>Tissierellales</taxon>
        <taxon>Peptoniphilaceae</taxon>
        <taxon>Anaerococcus</taxon>
    </lineage>
</organism>
<sequence>MNKMNYLKEFVILCICLFLGAITRSLINYPIPEPVYGMIYLFIALHFNILKSEDIKQTSDGILKNLAFLFVPAGVGVLAHLDLIKGNIFQIIIIVILGTIITMALTGLLVQFLQRRKNAR</sequence>
<dbReference type="eggNOG" id="COG1380">
    <property type="taxonomic scope" value="Bacteria"/>
</dbReference>
<name>B6WBS1_9FIRM</name>
<evidence type="ECO:0000256" key="1">
    <source>
        <dbReference type="ARBA" id="ARBA00004651"/>
    </source>
</evidence>
<dbReference type="STRING" id="561177.ANHYDRO_02054"/>
<evidence type="ECO:0000256" key="3">
    <source>
        <dbReference type="ARBA" id="ARBA00022692"/>
    </source>
</evidence>
<dbReference type="PANTHER" id="PTHR33931">
    <property type="entry name" value="HOLIN-LIKE PROTEIN CIDA-RELATED"/>
    <property type="match status" value="1"/>
</dbReference>
<evidence type="ECO:0000256" key="4">
    <source>
        <dbReference type="ARBA" id="ARBA00022989"/>
    </source>
</evidence>
<dbReference type="GO" id="GO:0005886">
    <property type="term" value="C:plasma membrane"/>
    <property type="evidence" value="ECO:0007669"/>
    <property type="project" value="UniProtKB-SubCell"/>
</dbReference>
<keyword evidence="5 6" id="KW-0472">Membrane</keyword>
<keyword evidence="4 6" id="KW-1133">Transmembrane helix</keyword>
<dbReference type="InterPro" id="IPR005538">
    <property type="entry name" value="LrgA/CidA"/>
</dbReference>